<dbReference type="CDD" id="cd02969">
    <property type="entry name" value="PRX_like1"/>
    <property type="match status" value="1"/>
</dbReference>
<dbReference type="PANTHER" id="PTHR43640">
    <property type="entry name" value="OS07G0260300 PROTEIN"/>
    <property type="match status" value="1"/>
</dbReference>
<dbReference type="Pfam" id="PF00578">
    <property type="entry name" value="AhpC-TSA"/>
    <property type="match status" value="1"/>
</dbReference>
<feature type="chain" id="PRO_5011532344" evidence="1">
    <location>
        <begin position="22"/>
        <end position="200"/>
    </location>
</feature>
<dbReference type="Proteomes" id="UP000199771">
    <property type="component" value="Unassembled WGS sequence"/>
</dbReference>
<dbReference type="InterPro" id="IPR013766">
    <property type="entry name" value="Thioredoxin_domain"/>
</dbReference>
<organism evidence="3 4">
    <name type="scientific">Fontimonas thermophila</name>
    <dbReference type="NCBI Taxonomy" id="1076937"/>
    <lineage>
        <taxon>Bacteria</taxon>
        <taxon>Pseudomonadati</taxon>
        <taxon>Pseudomonadota</taxon>
        <taxon>Gammaproteobacteria</taxon>
        <taxon>Nevskiales</taxon>
        <taxon>Nevskiaceae</taxon>
        <taxon>Fontimonas</taxon>
    </lineage>
</organism>
<protein>
    <submittedName>
        <fullName evidence="3">Peroxiredoxin</fullName>
    </submittedName>
</protein>
<proteinExistence type="predicted"/>
<dbReference type="PANTHER" id="PTHR43640:SF1">
    <property type="entry name" value="THIOREDOXIN-DEPENDENT PEROXIREDOXIN"/>
    <property type="match status" value="1"/>
</dbReference>
<dbReference type="InterPro" id="IPR036249">
    <property type="entry name" value="Thioredoxin-like_sf"/>
</dbReference>
<reference evidence="3 4" key="1">
    <citation type="submission" date="2016-10" db="EMBL/GenBank/DDBJ databases">
        <authorList>
            <person name="de Groot N.N."/>
        </authorList>
    </citation>
    <scope>NUCLEOTIDE SEQUENCE [LARGE SCALE GENOMIC DNA]</scope>
    <source>
        <strain evidence="3 4">DSM 23609</strain>
    </source>
</reference>
<evidence type="ECO:0000259" key="2">
    <source>
        <dbReference type="PROSITE" id="PS51352"/>
    </source>
</evidence>
<dbReference type="EMBL" id="FOOC01000011">
    <property type="protein sequence ID" value="SFF59921.1"/>
    <property type="molecule type" value="Genomic_DNA"/>
</dbReference>
<gene>
    <name evidence="3" type="ORF">SAMN04488120_11156</name>
</gene>
<keyword evidence="4" id="KW-1185">Reference proteome</keyword>
<dbReference type="GO" id="GO:0016491">
    <property type="term" value="F:oxidoreductase activity"/>
    <property type="evidence" value="ECO:0007669"/>
    <property type="project" value="InterPro"/>
</dbReference>
<evidence type="ECO:0000256" key="1">
    <source>
        <dbReference type="SAM" id="SignalP"/>
    </source>
</evidence>
<dbReference type="OrthoDB" id="9781543at2"/>
<evidence type="ECO:0000313" key="4">
    <source>
        <dbReference type="Proteomes" id="UP000199771"/>
    </source>
</evidence>
<dbReference type="GO" id="GO:0016209">
    <property type="term" value="F:antioxidant activity"/>
    <property type="evidence" value="ECO:0007669"/>
    <property type="project" value="InterPro"/>
</dbReference>
<feature type="signal peptide" evidence="1">
    <location>
        <begin position="1"/>
        <end position="21"/>
    </location>
</feature>
<keyword evidence="1" id="KW-0732">Signal</keyword>
<dbReference type="AlphaFoldDB" id="A0A1I2K4D6"/>
<evidence type="ECO:0000313" key="3">
    <source>
        <dbReference type="EMBL" id="SFF59921.1"/>
    </source>
</evidence>
<dbReference type="STRING" id="1076937.SAMN04488120_11156"/>
<feature type="domain" description="Thioredoxin" evidence="2">
    <location>
        <begin position="23"/>
        <end position="178"/>
    </location>
</feature>
<dbReference type="InterPro" id="IPR047262">
    <property type="entry name" value="PRX-like1"/>
</dbReference>
<sequence>MRQLVRCLVLAASLTAGSANAAPSVGQRAPDFSALDSAGKTVRLSDFKGRFVVLEWTNDGCPFVKKHYDSGNMQALQKEATDQGAVWLSVISSAPGKQGHVDGARADALTQTRGAHPTHVLLDETGTVGRLYGAKTTPHMFIIDPEGTLIYAGAIDSIASSDPADIPRAKPYVKIALAEAMAGKPVSQPVTTPYGCSVKY</sequence>
<dbReference type="Gene3D" id="3.40.30.10">
    <property type="entry name" value="Glutaredoxin"/>
    <property type="match status" value="1"/>
</dbReference>
<dbReference type="InterPro" id="IPR000866">
    <property type="entry name" value="AhpC/TSA"/>
</dbReference>
<accession>A0A1I2K4D6</accession>
<dbReference type="RefSeq" id="WP_091534868.1">
    <property type="nucleotide sequence ID" value="NZ_FOOC01000011.1"/>
</dbReference>
<name>A0A1I2K4D6_9GAMM</name>
<dbReference type="PROSITE" id="PS51352">
    <property type="entry name" value="THIOREDOXIN_2"/>
    <property type="match status" value="1"/>
</dbReference>
<dbReference type="SUPFAM" id="SSF52833">
    <property type="entry name" value="Thioredoxin-like"/>
    <property type="match status" value="1"/>
</dbReference>